<dbReference type="InterPro" id="IPR044720">
    <property type="entry name" value="HVO_2753-like"/>
</dbReference>
<accession>A0A484F529</accession>
<comment type="caution">
    <text evidence="2">The sequence shown here is derived from an EMBL/GenBank/DDBJ whole genome shotgun (WGS) entry which is preliminary data.</text>
</comment>
<sequence length="54" mass="5778">MTKVDNCTTCGKNLVEDGSVRFPCPKCGEGIGRCQSCRVLANTYECTKCGFVGP</sequence>
<dbReference type="Pfam" id="PF07754">
    <property type="entry name" value="HVO_2753_ZBP"/>
    <property type="match status" value="1"/>
</dbReference>
<evidence type="ECO:0000313" key="2">
    <source>
        <dbReference type="EMBL" id="TDQ69440.1"/>
    </source>
</evidence>
<dbReference type="NCBIfam" id="NF011481">
    <property type="entry name" value="PRK14890.1"/>
    <property type="match status" value="1"/>
</dbReference>
<dbReference type="PANTHER" id="PTHR40733:SF1">
    <property type="entry name" value="SMALL ZINC FINGER PROTEIN HVO-2753-LIKE ZINC-BINDING POCKET DOMAIN-CONTAINING PROTEIN"/>
    <property type="match status" value="1"/>
</dbReference>
<proteinExistence type="predicted"/>
<protein>
    <recommendedName>
        <fullName evidence="1">Small zinc finger protein HVO-2753-like zinc-binding pocket domain-containing protein</fullName>
    </recommendedName>
</protein>
<evidence type="ECO:0000313" key="3">
    <source>
        <dbReference type="Proteomes" id="UP000294855"/>
    </source>
</evidence>
<dbReference type="RefSeq" id="WP_133517234.1">
    <property type="nucleotide sequence ID" value="NZ_JAHDUW010000002.1"/>
</dbReference>
<name>A0A484F529_9EURY</name>
<dbReference type="PANTHER" id="PTHR40733">
    <property type="entry name" value="ZINC-RIBBON RNA-BINDING PROTEIN INVOLVED IN TRANSLATION-RELATED"/>
    <property type="match status" value="1"/>
</dbReference>
<evidence type="ECO:0000259" key="1">
    <source>
        <dbReference type="Pfam" id="PF07754"/>
    </source>
</evidence>
<dbReference type="AlphaFoldDB" id="A0A484F529"/>
<gene>
    <name evidence="2" type="ORF">C7391_0766</name>
</gene>
<organism evidence="2 3">
    <name type="scientific">Methanimicrococcus blatticola</name>
    <dbReference type="NCBI Taxonomy" id="91560"/>
    <lineage>
        <taxon>Archaea</taxon>
        <taxon>Methanobacteriati</taxon>
        <taxon>Methanobacteriota</taxon>
        <taxon>Stenosarchaea group</taxon>
        <taxon>Methanomicrobia</taxon>
        <taxon>Methanosarcinales</taxon>
        <taxon>Methanosarcinaceae</taxon>
        <taxon>Methanimicrococcus</taxon>
    </lineage>
</organism>
<dbReference type="Proteomes" id="UP000294855">
    <property type="component" value="Unassembled WGS sequence"/>
</dbReference>
<dbReference type="OrthoDB" id="35104at2157"/>
<feature type="domain" description="Small zinc finger protein HVO-2753-like zinc-binding pocket" evidence="1">
    <location>
        <begin position="7"/>
        <end position="50"/>
    </location>
</feature>
<dbReference type="EMBL" id="SNYS01000007">
    <property type="protein sequence ID" value="TDQ69440.1"/>
    <property type="molecule type" value="Genomic_DNA"/>
</dbReference>
<reference evidence="2 3" key="1">
    <citation type="submission" date="2019-03" db="EMBL/GenBank/DDBJ databases">
        <title>Genomic Encyclopedia of Type Strains, Phase IV (KMG-IV): sequencing the most valuable type-strain genomes for metagenomic binning, comparative biology and taxonomic classification.</title>
        <authorList>
            <person name="Goeker M."/>
        </authorList>
    </citation>
    <scope>NUCLEOTIDE SEQUENCE [LARGE SCALE GENOMIC DNA]</scope>
    <source>
        <strain evidence="2 3">DSM 13328</strain>
    </source>
</reference>
<keyword evidence="3" id="KW-1185">Reference proteome</keyword>
<dbReference type="InterPro" id="IPR011668">
    <property type="entry name" value="HVO_2753-like_ZBP"/>
</dbReference>